<gene>
    <name evidence="3" type="ORF">MSAN_00334800</name>
</gene>
<dbReference type="GO" id="GO:0016020">
    <property type="term" value="C:membrane"/>
    <property type="evidence" value="ECO:0007669"/>
    <property type="project" value="TreeGrafter"/>
</dbReference>
<evidence type="ECO:0000313" key="4">
    <source>
        <dbReference type="Proteomes" id="UP000623467"/>
    </source>
</evidence>
<dbReference type="GO" id="GO:0072380">
    <property type="term" value="C:TRC complex"/>
    <property type="evidence" value="ECO:0007669"/>
    <property type="project" value="TreeGrafter"/>
</dbReference>
<dbReference type="EMBL" id="JACAZH010000002">
    <property type="protein sequence ID" value="KAF7374502.1"/>
    <property type="molecule type" value="Genomic_DNA"/>
</dbReference>
<keyword evidence="1" id="KW-0677">Repeat</keyword>
<evidence type="ECO:0000313" key="3">
    <source>
        <dbReference type="EMBL" id="KAF7374502.1"/>
    </source>
</evidence>
<evidence type="ECO:0000256" key="2">
    <source>
        <dbReference type="ARBA" id="ARBA00022803"/>
    </source>
</evidence>
<comment type="caution">
    <text evidence="3">The sequence shown here is derived from an EMBL/GenBank/DDBJ whole genome shotgun (WGS) entry which is preliminary data.</text>
</comment>
<dbReference type="InterPro" id="IPR019734">
    <property type="entry name" value="TPR_rpt"/>
</dbReference>
<reference evidence="3" key="1">
    <citation type="submission" date="2020-05" db="EMBL/GenBank/DDBJ databases">
        <title>Mycena genomes resolve the evolution of fungal bioluminescence.</title>
        <authorList>
            <person name="Tsai I.J."/>
        </authorList>
    </citation>
    <scope>NUCLEOTIDE SEQUENCE</scope>
    <source>
        <strain evidence="3">160909Yilan</strain>
    </source>
</reference>
<dbReference type="OrthoDB" id="2423701at2759"/>
<dbReference type="GO" id="GO:0006620">
    <property type="term" value="P:post-translational protein targeting to endoplasmic reticulum membrane"/>
    <property type="evidence" value="ECO:0007669"/>
    <property type="project" value="TreeGrafter"/>
</dbReference>
<dbReference type="PANTHER" id="PTHR45831">
    <property type="entry name" value="LD24721P"/>
    <property type="match status" value="1"/>
</dbReference>
<dbReference type="Gene3D" id="1.25.40.10">
    <property type="entry name" value="Tetratricopeptide repeat domain"/>
    <property type="match status" value="1"/>
</dbReference>
<dbReference type="InterPro" id="IPR047150">
    <property type="entry name" value="SGT"/>
</dbReference>
<accession>A0A8H7DII3</accession>
<dbReference type="Proteomes" id="UP000623467">
    <property type="component" value="Unassembled WGS sequence"/>
</dbReference>
<proteinExistence type="predicted"/>
<dbReference type="SUPFAM" id="SSF48452">
    <property type="entry name" value="TPR-like"/>
    <property type="match status" value="1"/>
</dbReference>
<sequence>MVNPTDLKAQGNALFGAKIFAEAEKKYTLAIEATDEATASKELAVLYANRAACRLSLKRYMDADADAKKATDLDPTYAKAYARLATAQDRMGVFHLSKESWKHALDALPKGELKPEEQVQKTQYEASLEAATAALIKLQNTVVGDSAPNEGPFVMRGEGRMPWDLAAAIVPRLRTQRPTATSPELFSSAWVIKAAYEDFMNGVGLMKQLQVVGQGTHKRVVGMVGAILGLTNGIMRDSRVMHIPDNDFISKYNKQVAFEARGYKAWTEGGPEVVIQEALTRQRKDGWDATRPALSITVRYLNLEMFPAEFDKSISSAWIMRGILDSGVYQRHHVAVEFFRNCLTVIRTLREHWILESKEDRGAIFEKSFEFGVQQLYLEALMKSYSDEDGSMEVLEDLFKESDLLIHEIDEVLRQPRSTEPVDPGFVSSFYIYPKGEAYAMKGFYYNKRAMKSGNDQDLFHKSALEYMSAAKSFPQDDEKHPWYLHAAFGSMMNSHAFPLRETLDVMKQIREAVPKANEIWERSALSACGVMGIYRNTAKKEQQLRDMVVAGKASLDDRMGIEYH</sequence>
<keyword evidence="4" id="KW-1185">Reference proteome</keyword>
<dbReference type="AlphaFoldDB" id="A0A8H7DII3"/>
<protein>
    <submittedName>
        <fullName evidence="3">TPR-like protein</fullName>
    </submittedName>
</protein>
<dbReference type="InterPro" id="IPR011990">
    <property type="entry name" value="TPR-like_helical_dom_sf"/>
</dbReference>
<dbReference type="PANTHER" id="PTHR45831:SF2">
    <property type="entry name" value="LD24721P"/>
    <property type="match status" value="1"/>
</dbReference>
<name>A0A8H7DII3_9AGAR</name>
<organism evidence="3 4">
    <name type="scientific">Mycena sanguinolenta</name>
    <dbReference type="NCBI Taxonomy" id="230812"/>
    <lineage>
        <taxon>Eukaryota</taxon>
        <taxon>Fungi</taxon>
        <taxon>Dikarya</taxon>
        <taxon>Basidiomycota</taxon>
        <taxon>Agaricomycotina</taxon>
        <taxon>Agaricomycetes</taxon>
        <taxon>Agaricomycetidae</taxon>
        <taxon>Agaricales</taxon>
        <taxon>Marasmiineae</taxon>
        <taxon>Mycenaceae</taxon>
        <taxon>Mycena</taxon>
    </lineage>
</organism>
<dbReference type="GO" id="GO:0060090">
    <property type="term" value="F:molecular adaptor activity"/>
    <property type="evidence" value="ECO:0007669"/>
    <property type="project" value="TreeGrafter"/>
</dbReference>
<keyword evidence="2" id="KW-0802">TPR repeat</keyword>
<dbReference type="SMART" id="SM00028">
    <property type="entry name" value="TPR"/>
    <property type="match status" value="3"/>
</dbReference>
<evidence type="ECO:0000256" key="1">
    <source>
        <dbReference type="ARBA" id="ARBA00022737"/>
    </source>
</evidence>